<evidence type="ECO:0000313" key="2">
    <source>
        <dbReference type="Proteomes" id="UP000003824"/>
    </source>
</evidence>
<name>D5ZWD1_STRV1</name>
<protein>
    <submittedName>
        <fullName evidence="1">Predicted protein</fullName>
    </submittedName>
</protein>
<reference evidence="2" key="1">
    <citation type="submission" date="2008-12" db="EMBL/GenBank/DDBJ databases">
        <title>Annotation of Streptomyces ghanaensis ATCC 14672.</title>
        <authorList>
            <consortium name="The Broad Institute Genome Sequencing Platform"/>
            <consortium name="Broad Institute Microbial Sequencing Center"/>
            <person name="Fischbach M."/>
            <person name="Ward D."/>
            <person name="Young S."/>
            <person name="Kodira C.D."/>
            <person name="Zeng Q."/>
            <person name="Koehrsen M."/>
            <person name="Godfrey P."/>
            <person name="Alvarado L."/>
            <person name="Berlin A.M."/>
            <person name="Borenstein D."/>
            <person name="Chen Z."/>
            <person name="Engels R."/>
            <person name="Freedman E."/>
            <person name="Gellesch M."/>
            <person name="Goldberg J."/>
            <person name="Griggs A."/>
            <person name="Gujja S."/>
            <person name="Heiman D.I."/>
            <person name="Hepburn T.A."/>
            <person name="Howarth C."/>
            <person name="Jen D."/>
            <person name="Larson L."/>
            <person name="Lewis B."/>
            <person name="Mehta T."/>
            <person name="Park D."/>
            <person name="Pearson M."/>
            <person name="Roberts A."/>
            <person name="Saif S."/>
            <person name="Shea T.D."/>
            <person name="Shenoy N."/>
            <person name="Sisk P."/>
            <person name="Stolte C."/>
            <person name="Sykes S.N."/>
            <person name="Walk T."/>
            <person name="White J."/>
            <person name="Yandava C."/>
            <person name="Straight P."/>
            <person name="Clardy J."/>
            <person name="Hung D."/>
            <person name="Kolter R."/>
            <person name="Mekalanos J."/>
            <person name="Walker S."/>
            <person name="Walsh C.T."/>
            <person name="Wieland B.L.C."/>
            <person name="Ilzarbe M."/>
            <person name="Galagan J."/>
            <person name="Nusbaum C."/>
            <person name="Birren B."/>
        </authorList>
    </citation>
    <scope>NUCLEOTIDE SEQUENCE [LARGE SCALE GENOMIC DNA]</scope>
    <source>
        <strain evidence="2">ATCC 14672 / DSM 40746 / JCM 4963 / KCTC 9882 / NRRL B-12104 / FH 1290</strain>
    </source>
</reference>
<dbReference type="Proteomes" id="UP000003824">
    <property type="component" value="Unassembled WGS sequence"/>
</dbReference>
<dbReference type="AlphaFoldDB" id="D5ZWD1"/>
<gene>
    <name evidence="1" type="ORF">SSFG_04164</name>
</gene>
<evidence type="ECO:0000313" key="1">
    <source>
        <dbReference type="EMBL" id="EFE68921.2"/>
    </source>
</evidence>
<dbReference type="EMBL" id="DS999641">
    <property type="protein sequence ID" value="EFE68921.2"/>
    <property type="molecule type" value="Genomic_DNA"/>
</dbReference>
<sequence length="79" mass="8078">MPPEGNHRAARAVYTCESGRGWYSIGVTSAVPGVSAVSSAQGRRRAVRAPGRPSASGLTWPFVRSGTASFLCVGGQGTA</sequence>
<accession>D5ZWD1</accession>
<organism evidence="1 2">
    <name type="scientific">Streptomyces viridosporus (strain ATCC 14672 / DSM 40746 / JCM 4963 / KCTC 9882 / NRRL B-12104 / FH 1290)</name>
    <name type="common">Streptomyces ghanaensis</name>
    <dbReference type="NCBI Taxonomy" id="566461"/>
    <lineage>
        <taxon>Bacteria</taxon>
        <taxon>Bacillati</taxon>
        <taxon>Actinomycetota</taxon>
        <taxon>Actinomycetes</taxon>
        <taxon>Kitasatosporales</taxon>
        <taxon>Streptomycetaceae</taxon>
        <taxon>Streptomyces</taxon>
    </lineage>
</organism>
<proteinExistence type="predicted"/>